<feature type="compositionally biased region" description="Low complexity" evidence="1">
    <location>
        <begin position="115"/>
        <end position="140"/>
    </location>
</feature>
<feature type="compositionally biased region" description="Basic and acidic residues" evidence="1">
    <location>
        <begin position="1"/>
        <end position="10"/>
    </location>
</feature>
<feature type="compositionally biased region" description="Basic and acidic residues" evidence="1">
    <location>
        <begin position="1364"/>
        <end position="1374"/>
    </location>
</feature>
<evidence type="ECO:0000313" key="3">
    <source>
        <dbReference type="Proteomes" id="UP000007796"/>
    </source>
</evidence>
<feature type="compositionally biased region" description="Low complexity" evidence="1">
    <location>
        <begin position="903"/>
        <end position="913"/>
    </location>
</feature>
<feature type="compositionally biased region" description="Basic and acidic residues" evidence="1">
    <location>
        <begin position="847"/>
        <end position="857"/>
    </location>
</feature>
<dbReference type="STRING" id="655863.F0XBT6"/>
<dbReference type="Proteomes" id="UP000007796">
    <property type="component" value="Unassembled WGS sequence"/>
</dbReference>
<reference evidence="2 3" key="1">
    <citation type="journal article" date="2011" name="Proc. Natl. Acad. Sci. U.S.A.">
        <title>Genome and transcriptome analyses of the mountain pine beetle-fungal symbiont Grosmannia clavigera, a lodgepole pine pathogen.</title>
        <authorList>
            <person name="DiGuistini S."/>
            <person name="Wang Y."/>
            <person name="Liao N.Y."/>
            <person name="Taylor G."/>
            <person name="Tanguay P."/>
            <person name="Feau N."/>
            <person name="Henrissat B."/>
            <person name="Chan S.K."/>
            <person name="Hesse-Orce U."/>
            <person name="Alamouti S.M."/>
            <person name="Tsui C.K.M."/>
            <person name="Docking R.T."/>
            <person name="Levasseur A."/>
            <person name="Haridas S."/>
            <person name="Robertson G."/>
            <person name="Birol I."/>
            <person name="Holt R.A."/>
            <person name="Marra M.A."/>
            <person name="Hamelin R.C."/>
            <person name="Hirst M."/>
            <person name="Jones S.J.M."/>
            <person name="Bohlmann J."/>
            <person name="Breuil C."/>
        </authorList>
    </citation>
    <scope>NUCLEOTIDE SEQUENCE [LARGE SCALE GENOMIC DNA]</scope>
    <source>
        <strain evidence="3">kw1407 / UAMH 11150</strain>
    </source>
</reference>
<feature type="compositionally biased region" description="Basic and acidic residues" evidence="1">
    <location>
        <begin position="248"/>
        <end position="279"/>
    </location>
</feature>
<feature type="compositionally biased region" description="Polar residues" evidence="1">
    <location>
        <begin position="766"/>
        <end position="776"/>
    </location>
</feature>
<feature type="compositionally biased region" description="Low complexity" evidence="1">
    <location>
        <begin position="59"/>
        <end position="81"/>
    </location>
</feature>
<gene>
    <name evidence="2" type="ORF">CMQ_5348</name>
</gene>
<feature type="region of interest" description="Disordered" evidence="1">
    <location>
        <begin position="688"/>
        <end position="718"/>
    </location>
</feature>
<dbReference type="RefSeq" id="XP_014174568.1">
    <property type="nucleotide sequence ID" value="XM_014319093.1"/>
</dbReference>
<dbReference type="HOGENOM" id="CLU_254351_0_0_1"/>
<feature type="compositionally biased region" description="Basic and acidic residues" evidence="1">
    <location>
        <begin position="217"/>
        <end position="227"/>
    </location>
</feature>
<feature type="compositionally biased region" description="Polar residues" evidence="1">
    <location>
        <begin position="628"/>
        <end position="667"/>
    </location>
</feature>
<feature type="compositionally biased region" description="Low complexity" evidence="1">
    <location>
        <begin position="452"/>
        <end position="465"/>
    </location>
</feature>
<protein>
    <submittedName>
        <fullName evidence="2">Uncharacterized protein</fullName>
    </submittedName>
</protein>
<dbReference type="eggNOG" id="ENOG502T2N4">
    <property type="taxonomic scope" value="Eukaryota"/>
</dbReference>
<feature type="compositionally biased region" description="Polar residues" evidence="1">
    <location>
        <begin position="1254"/>
        <end position="1266"/>
    </location>
</feature>
<feature type="compositionally biased region" description="Low complexity" evidence="1">
    <location>
        <begin position="528"/>
        <end position="537"/>
    </location>
</feature>
<sequence length="1400" mass="151856">MGENKGKRPESGPPPQHPGSTAQAPDFDQAASPYGPFPGMSGPIGSPSQQRQPSWGNRSPVVSSPQQQQPPQQGQAVQHQQAYRGQGSQGSGNQSQVQSGPGQYQTSQQPSWHGQPVAQQMPQQKQPVQQPVQQQQPLQQSAPFPIHGQPGGPQFVPEGGWKLKESHLQEPLASTRQRSSPTTPTQQYYGLDKEAELLSAESTAANTIQGTGQPEPSEPRPPAKDDDVGSPPIALEQQQQHVEPMPEEEPRPEKNPNPEEEQQEQKHQEQKHQEQKASSREQLWQEEQQRPRIIPVSDGQNHQHASNGDGPAAPFQTQQPGVVRRPYPPAAAGDSNATDEKGRRFSMISNWRQSIHGTPPPSSHSVRPPPSSHETTSDRTPSLHRQPQQHQQHHHQHSTVDKLRGFLPFNKGKQDSGSRPQSAQPHIYHDAQDAQRSLGFQGHPSRPPQGPPLQRQPQNPEQQQQLILSPATHISNPQLFLLNQEQQPGGPAPQNSSFPPARMPQGFGDDGQNYGPRQIAQVRTAPIQQQQQQQQQQVFISPQQANRADTFSVPPEEERHSRRGSGLLGFFGKGKGKDKHRTSANMSQLVAQPTQLAQQFGFSGPDRPGGQPAPRSGWERDLGGRPRASTTGLSFPQPQQQLSVTTNMPNSTIPGLSPSRAPSSVSPNLEMMTTGKVRSASGPCIPASRIHGRLPSASYGPPVRKPVGSSPPPLQPTQPTRQLAVALLAPNPDADLDLIDRPPSALSEAPTAAANGDIGRELSHVPSPSISTSTHQPAADAVSLTPSMAPTPPPQQQKQQFHRSKLSSVVVQQPEDMGQRLAGQYPQNMTIHPQPGLGVPTSQPQVTKHDKERDRSKKFFGRFRRPKSGTIDPRGPPPGGPEYPRQPSRQPVISAPMGGTFRGSGTPVGTVGPFVPPLSNLGLPTSASEPVLTREQALQKQISQQEVRQQQPPRPIAPFGAAYRNHVQTGEASVPTRKQMQNTHGEPQYGNVAIPMGYATVYSEDMMARSHQLQQQQQQRFVAYQPQLQMQPQQHLPAGVFHGQATGLKATGPYTQQLQGQPAIGFSNTAPDGVVRQNQAVPHPLQQHPVRYDSPAAIYAEVATAPYAPTPPLPQQQQQQQQQQPEEQTTSTPNTVSPPAVTSQQDPVDSSFLPTPPLQAHPQADQQQELQIPQAPSQTAIQQKHIQDGRGLMAGASDSAISSPLHATPDSAPVQPNGNTALSMGESPIDATDASLTDITIGNPMAPAPLRIQSPVQTTVVGSPTTTEEDLNGTSVREAPTAAASSADSPPPANPVSPSALSTPSPTAVSVNGSSDAESAKVGRQKTIRQTSAQQVEEYKRRQMLKDLEEKIPVFVPDMDEQLEQQRRKEREQPHMSATSYPGQEWNPYAEFTFVEDDLM</sequence>
<feature type="compositionally biased region" description="Polar residues" evidence="1">
    <location>
        <begin position="966"/>
        <end position="985"/>
    </location>
</feature>
<feature type="compositionally biased region" description="Polar residues" evidence="1">
    <location>
        <begin position="538"/>
        <end position="549"/>
    </location>
</feature>
<feature type="compositionally biased region" description="Low complexity" evidence="1">
    <location>
        <begin position="1115"/>
        <end position="1133"/>
    </location>
</feature>
<feature type="compositionally biased region" description="Basic residues" evidence="1">
    <location>
        <begin position="858"/>
        <end position="867"/>
    </location>
</feature>
<feature type="region of interest" description="Disordered" evidence="1">
    <location>
        <begin position="1"/>
        <end position="668"/>
    </location>
</feature>
<dbReference type="EMBL" id="GL629756">
    <property type="protein sequence ID" value="EFX05086.1"/>
    <property type="molecule type" value="Genomic_DNA"/>
</dbReference>
<feature type="region of interest" description="Disordered" evidence="1">
    <location>
        <begin position="826"/>
        <end position="913"/>
    </location>
</feature>
<feature type="compositionally biased region" description="Polar residues" evidence="1">
    <location>
        <begin position="1164"/>
        <end position="1184"/>
    </location>
</feature>
<feature type="region of interest" description="Disordered" evidence="1">
    <location>
        <begin position="939"/>
        <end position="991"/>
    </location>
</feature>
<feature type="compositionally biased region" description="Polar residues" evidence="1">
    <location>
        <begin position="472"/>
        <end position="498"/>
    </location>
</feature>
<name>F0XBT6_GROCL</name>
<feature type="compositionally biased region" description="Polar residues" evidence="1">
    <location>
        <begin position="1134"/>
        <end position="1148"/>
    </location>
</feature>
<feature type="compositionally biased region" description="Polar residues" evidence="1">
    <location>
        <begin position="583"/>
        <end position="601"/>
    </location>
</feature>
<proteinExistence type="predicted"/>
<feature type="region of interest" description="Disordered" evidence="1">
    <location>
        <begin position="740"/>
        <end position="811"/>
    </location>
</feature>
<dbReference type="GeneID" id="25978660"/>
<feature type="region of interest" description="Disordered" evidence="1">
    <location>
        <begin position="1240"/>
        <end position="1335"/>
    </location>
</feature>
<evidence type="ECO:0000313" key="2">
    <source>
        <dbReference type="EMBL" id="EFX05086.1"/>
    </source>
</evidence>
<feature type="compositionally biased region" description="Polar residues" evidence="1">
    <location>
        <begin position="46"/>
        <end position="57"/>
    </location>
</feature>
<organism evidence="3">
    <name type="scientific">Grosmannia clavigera (strain kw1407 / UAMH 11150)</name>
    <name type="common">Blue stain fungus</name>
    <name type="synonym">Graphiocladiella clavigera</name>
    <dbReference type="NCBI Taxonomy" id="655863"/>
    <lineage>
        <taxon>Eukaryota</taxon>
        <taxon>Fungi</taxon>
        <taxon>Dikarya</taxon>
        <taxon>Ascomycota</taxon>
        <taxon>Pezizomycotina</taxon>
        <taxon>Sordariomycetes</taxon>
        <taxon>Sordariomycetidae</taxon>
        <taxon>Ophiostomatales</taxon>
        <taxon>Ophiostomataceae</taxon>
        <taxon>Leptographium</taxon>
    </lineage>
</organism>
<feature type="compositionally biased region" description="Low complexity" evidence="1">
    <location>
        <begin position="91"/>
        <end position="103"/>
    </location>
</feature>
<feature type="compositionally biased region" description="Polar residues" evidence="1">
    <location>
        <begin position="347"/>
        <end position="356"/>
    </location>
</feature>
<accession>F0XBT6</accession>
<feature type="compositionally biased region" description="Low complexity" evidence="1">
    <location>
        <begin position="939"/>
        <end position="951"/>
    </location>
</feature>
<keyword evidence="3" id="KW-1185">Reference proteome</keyword>
<evidence type="ECO:0000256" key="1">
    <source>
        <dbReference type="SAM" id="MobiDB-lite"/>
    </source>
</evidence>
<feature type="compositionally biased region" description="Low complexity" evidence="1">
    <location>
        <begin position="1279"/>
        <end position="1288"/>
    </location>
</feature>
<feature type="compositionally biased region" description="Pro residues" evidence="1">
    <location>
        <begin position="358"/>
        <end position="371"/>
    </location>
</feature>
<dbReference type="OrthoDB" id="5151921at2759"/>
<feature type="region of interest" description="Disordered" evidence="1">
    <location>
        <begin position="1364"/>
        <end position="1385"/>
    </location>
</feature>
<feature type="compositionally biased region" description="Low complexity" evidence="1">
    <location>
        <begin position="1296"/>
        <end position="1310"/>
    </location>
</feature>
<feature type="compositionally biased region" description="Polar residues" evidence="1">
    <location>
        <begin position="415"/>
        <end position="424"/>
    </location>
</feature>
<dbReference type="InParanoid" id="F0XBT6"/>
<feature type="compositionally biased region" description="Low complexity" evidence="1">
    <location>
        <begin position="174"/>
        <end position="187"/>
    </location>
</feature>
<feature type="region of interest" description="Disordered" evidence="1">
    <location>
        <begin position="1106"/>
        <end position="1228"/>
    </location>
</feature>